<protein>
    <submittedName>
        <fullName evidence="1">Uncharacterized protein</fullName>
    </submittedName>
</protein>
<organism evidence="1">
    <name type="scientific">marine sediment metagenome</name>
    <dbReference type="NCBI Taxonomy" id="412755"/>
    <lineage>
        <taxon>unclassified sequences</taxon>
        <taxon>metagenomes</taxon>
        <taxon>ecological metagenomes</taxon>
    </lineage>
</organism>
<comment type="caution">
    <text evidence="1">The sequence shown here is derived from an EMBL/GenBank/DDBJ whole genome shotgun (WGS) entry which is preliminary data.</text>
</comment>
<name>A0A0F9Q0A2_9ZZZZ</name>
<evidence type="ECO:0000313" key="1">
    <source>
        <dbReference type="EMBL" id="KKM98867.1"/>
    </source>
</evidence>
<accession>A0A0F9Q0A2</accession>
<gene>
    <name evidence="1" type="ORF">LCGC14_1153620</name>
</gene>
<dbReference type="EMBL" id="LAZR01005567">
    <property type="protein sequence ID" value="KKM98867.1"/>
    <property type="molecule type" value="Genomic_DNA"/>
</dbReference>
<sequence>MKYFLIVLLFFFAGCSDYSLYPESGFAAAIKTIDALSTANTASAPLNPYSLPIGIGLAGISAMLEALRRRERSARKYAEGKLNAQGEIGKTNGT</sequence>
<proteinExistence type="predicted"/>
<reference evidence="1" key="1">
    <citation type="journal article" date="2015" name="Nature">
        <title>Complex archaea that bridge the gap between prokaryotes and eukaryotes.</title>
        <authorList>
            <person name="Spang A."/>
            <person name="Saw J.H."/>
            <person name="Jorgensen S.L."/>
            <person name="Zaremba-Niedzwiedzka K."/>
            <person name="Martijn J."/>
            <person name="Lind A.E."/>
            <person name="van Eijk R."/>
            <person name="Schleper C."/>
            <person name="Guy L."/>
            <person name="Ettema T.J."/>
        </authorList>
    </citation>
    <scope>NUCLEOTIDE SEQUENCE</scope>
</reference>
<dbReference type="PROSITE" id="PS51257">
    <property type="entry name" value="PROKAR_LIPOPROTEIN"/>
    <property type="match status" value="1"/>
</dbReference>
<dbReference type="AlphaFoldDB" id="A0A0F9Q0A2"/>